<reference evidence="1 2" key="1">
    <citation type="journal article" date="2012" name="Science">
        <title>The Paleozoic origin of enzymatic lignin decomposition reconstructed from 31 fungal genomes.</title>
        <authorList>
            <person name="Floudas D."/>
            <person name="Binder M."/>
            <person name="Riley R."/>
            <person name="Barry K."/>
            <person name="Blanchette R.A."/>
            <person name="Henrissat B."/>
            <person name="Martinez A.T."/>
            <person name="Otillar R."/>
            <person name="Spatafora J.W."/>
            <person name="Yadav J.S."/>
            <person name="Aerts A."/>
            <person name="Benoit I."/>
            <person name="Boyd A."/>
            <person name="Carlson A."/>
            <person name="Copeland A."/>
            <person name="Coutinho P.M."/>
            <person name="de Vries R.P."/>
            <person name="Ferreira P."/>
            <person name="Findley K."/>
            <person name="Foster B."/>
            <person name="Gaskell J."/>
            <person name="Glotzer D."/>
            <person name="Gorecki P."/>
            <person name="Heitman J."/>
            <person name="Hesse C."/>
            <person name="Hori C."/>
            <person name="Igarashi K."/>
            <person name="Jurgens J.A."/>
            <person name="Kallen N."/>
            <person name="Kersten P."/>
            <person name="Kohler A."/>
            <person name="Kuees U."/>
            <person name="Kumar T.K.A."/>
            <person name="Kuo A."/>
            <person name="LaButti K."/>
            <person name="Larrondo L.F."/>
            <person name="Lindquist E."/>
            <person name="Ling A."/>
            <person name="Lombard V."/>
            <person name="Lucas S."/>
            <person name="Lundell T."/>
            <person name="Martin R."/>
            <person name="McLaughlin D.J."/>
            <person name="Morgenstern I."/>
            <person name="Morin E."/>
            <person name="Murat C."/>
            <person name="Nagy L.G."/>
            <person name="Nolan M."/>
            <person name="Ohm R.A."/>
            <person name="Patyshakuliyeva A."/>
            <person name="Rokas A."/>
            <person name="Ruiz-Duenas F.J."/>
            <person name="Sabat G."/>
            <person name="Salamov A."/>
            <person name="Samejima M."/>
            <person name="Schmutz J."/>
            <person name="Slot J.C."/>
            <person name="St John F."/>
            <person name="Stenlid J."/>
            <person name="Sun H."/>
            <person name="Sun S."/>
            <person name="Syed K."/>
            <person name="Tsang A."/>
            <person name="Wiebenga A."/>
            <person name="Young D."/>
            <person name="Pisabarro A."/>
            <person name="Eastwood D.C."/>
            <person name="Martin F."/>
            <person name="Cullen D."/>
            <person name="Grigoriev I.V."/>
            <person name="Hibbett D.S."/>
        </authorList>
    </citation>
    <scope>NUCLEOTIDE SEQUENCE</scope>
    <source>
        <strain evidence="2">FP-58527</strain>
    </source>
</reference>
<organism evidence="1 2">
    <name type="scientific">Fomitopsis schrenkii</name>
    <name type="common">Brown rot fungus</name>
    <dbReference type="NCBI Taxonomy" id="2126942"/>
    <lineage>
        <taxon>Eukaryota</taxon>
        <taxon>Fungi</taxon>
        <taxon>Dikarya</taxon>
        <taxon>Basidiomycota</taxon>
        <taxon>Agaricomycotina</taxon>
        <taxon>Agaricomycetes</taxon>
        <taxon>Polyporales</taxon>
        <taxon>Fomitopsis</taxon>
    </lineage>
</organism>
<dbReference type="OrthoDB" id="2803005at2759"/>
<sequence length="171" mass="19194">MDWAFMGMSDSESSNGNPSLTAHLQPHFDYLLTLKTAWRNNLVVPGVWMSPPDIPGEGSETLSASCYSATPSREFSRGIIRLQLDLISDELSYLTNNELVDRATQDVVPHFTLSAERHVNADILFSEWEHAPRSNKVKQPTHMSLHQVAQILQYQDSEVLAEHTISTTLES</sequence>
<protein>
    <submittedName>
        <fullName evidence="1">Uncharacterized protein</fullName>
    </submittedName>
</protein>
<name>S8E3K7_FOMSC</name>
<accession>S8E3K7</accession>
<dbReference type="InParanoid" id="S8E3K7"/>
<evidence type="ECO:0000313" key="2">
    <source>
        <dbReference type="Proteomes" id="UP000015241"/>
    </source>
</evidence>
<keyword evidence="2" id="KW-1185">Reference proteome</keyword>
<gene>
    <name evidence="1" type="ORF">FOMPIDRAFT_1051905</name>
</gene>
<dbReference type="AlphaFoldDB" id="S8E3K7"/>
<dbReference type="EMBL" id="KE504170">
    <property type="protein sequence ID" value="EPS97998.1"/>
    <property type="molecule type" value="Genomic_DNA"/>
</dbReference>
<evidence type="ECO:0000313" key="1">
    <source>
        <dbReference type="EMBL" id="EPS97998.1"/>
    </source>
</evidence>
<proteinExistence type="predicted"/>
<dbReference type="Proteomes" id="UP000015241">
    <property type="component" value="Unassembled WGS sequence"/>
</dbReference>
<dbReference type="HOGENOM" id="CLU_1562905_0_0_1"/>